<dbReference type="InParanoid" id="A0A0D2UPR7"/>
<gene>
    <name evidence="1" type="ORF">CAOG_007481</name>
</gene>
<dbReference type="EMBL" id="KE346373">
    <property type="protein sequence ID" value="KJE96991.1"/>
    <property type="molecule type" value="Genomic_DNA"/>
</dbReference>
<evidence type="ECO:0000313" key="2">
    <source>
        <dbReference type="Proteomes" id="UP000008743"/>
    </source>
</evidence>
<name>A0A0D2UPR7_CAPO3</name>
<organism evidence="1 2">
    <name type="scientific">Capsaspora owczarzaki (strain ATCC 30864)</name>
    <dbReference type="NCBI Taxonomy" id="595528"/>
    <lineage>
        <taxon>Eukaryota</taxon>
        <taxon>Filasterea</taxon>
        <taxon>Capsaspora</taxon>
    </lineage>
</organism>
<reference evidence="2" key="1">
    <citation type="submission" date="2011-02" db="EMBL/GenBank/DDBJ databases">
        <title>The Genome Sequence of Capsaspora owczarzaki ATCC 30864.</title>
        <authorList>
            <person name="Russ C."/>
            <person name="Cuomo C."/>
            <person name="Burger G."/>
            <person name="Gray M.W."/>
            <person name="Holland P.W.H."/>
            <person name="King N."/>
            <person name="Lang F.B.F."/>
            <person name="Roger A.J."/>
            <person name="Ruiz-Trillo I."/>
            <person name="Young S.K."/>
            <person name="Zeng Q."/>
            <person name="Gargeya S."/>
            <person name="Alvarado L."/>
            <person name="Berlin A."/>
            <person name="Chapman S.B."/>
            <person name="Chen Z."/>
            <person name="Freedman E."/>
            <person name="Gellesch M."/>
            <person name="Goldberg J."/>
            <person name="Griggs A."/>
            <person name="Gujja S."/>
            <person name="Heilman E."/>
            <person name="Heiman D."/>
            <person name="Howarth C."/>
            <person name="Mehta T."/>
            <person name="Neiman D."/>
            <person name="Pearson M."/>
            <person name="Roberts A."/>
            <person name="Saif S."/>
            <person name="Shea T."/>
            <person name="Shenoy N."/>
            <person name="Sisk P."/>
            <person name="Stolte C."/>
            <person name="Sykes S."/>
            <person name="White J."/>
            <person name="Yandava C."/>
            <person name="Haas B."/>
            <person name="Nusbaum C."/>
            <person name="Birren B."/>
        </authorList>
    </citation>
    <scope>NUCLEOTIDE SEQUENCE</scope>
    <source>
        <strain evidence="2">ATCC 30864</strain>
    </source>
</reference>
<sequence length="108" mass="12225">MAGARRERLDDGDVELIFGQDDKVHIIAIYNATARLPFVMPYAKVQTNKPALSLKPSYYKESDLLNLSFVEDFCSSQQRYISDDIVAVYASDKTIGGFEIINSRKDQK</sequence>
<protein>
    <submittedName>
        <fullName evidence="1">Uncharacterized protein</fullName>
    </submittedName>
</protein>
<dbReference type="AlphaFoldDB" id="A0A0D2UPR7"/>
<proteinExistence type="predicted"/>
<evidence type="ECO:0000313" key="1">
    <source>
        <dbReference type="EMBL" id="KJE96991.1"/>
    </source>
</evidence>
<keyword evidence="2" id="KW-1185">Reference proteome</keyword>
<dbReference type="RefSeq" id="XP_004343355.1">
    <property type="nucleotide sequence ID" value="XM_004343305.1"/>
</dbReference>
<dbReference type="Proteomes" id="UP000008743">
    <property type="component" value="Unassembled WGS sequence"/>
</dbReference>
<accession>A0A0D2UPR7</accession>